<evidence type="ECO:0000256" key="2">
    <source>
        <dbReference type="ARBA" id="ARBA00022679"/>
    </source>
</evidence>
<evidence type="ECO:0000256" key="1">
    <source>
        <dbReference type="ARBA" id="ARBA00007274"/>
    </source>
</evidence>
<keyword evidence="2" id="KW-0808">Transferase</keyword>
<gene>
    <name evidence="3" type="ORF">A5802_000113</name>
</gene>
<comment type="caution">
    <text evidence="3">The sequence shown here is derived from an EMBL/GenBank/DDBJ whole genome shotgun (WGS) entry which is preliminary data.</text>
</comment>
<dbReference type="PANTHER" id="PTHR23416:SF23">
    <property type="entry name" value="ACETYLTRANSFERASE C18B11.09C-RELATED"/>
    <property type="match status" value="1"/>
</dbReference>
<evidence type="ECO:0008006" key="5">
    <source>
        <dbReference type="Google" id="ProtNLM"/>
    </source>
</evidence>
<dbReference type="CDD" id="cd04647">
    <property type="entry name" value="LbH_MAT_like"/>
    <property type="match status" value="1"/>
</dbReference>
<dbReference type="InterPro" id="IPR011004">
    <property type="entry name" value="Trimer_LpxA-like_sf"/>
</dbReference>
<evidence type="ECO:0000313" key="3">
    <source>
        <dbReference type="EMBL" id="OTP26402.1"/>
    </source>
</evidence>
<accession>A0A242KYG2</accession>
<sequence>MSNPDQKKKFIKTNFLELILSIPKTIFFNFKVLPIKNAIKIPCVVSYKVKLRGINKNSFIFEKLPSQTGSIRIGFGKSASGERETKKSLLSITNGKIIVKDVIGLSQGCVFVVNDSTLFLGKNFRCNYSATIVSTNSDITLGDNVVLGWDVTIRNIDGHFIIDNGIEKQNHAPITVGDHTWICSKATILKGTNIGKNNVIAYGSLLTKSSGEDNVIYGGIPASIIKKNINWRE</sequence>
<evidence type="ECO:0000313" key="4">
    <source>
        <dbReference type="Proteomes" id="UP000195024"/>
    </source>
</evidence>
<comment type="similarity">
    <text evidence="1">Belongs to the transferase hexapeptide repeat family.</text>
</comment>
<dbReference type="AlphaFoldDB" id="A0A242KYG2"/>
<proteinExistence type="inferred from homology"/>
<dbReference type="RefSeq" id="WP_086334351.1">
    <property type="nucleotide sequence ID" value="NZ_NGMS01000001.1"/>
</dbReference>
<dbReference type="GO" id="GO:0008374">
    <property type="term" value="F:O-acyltransferase activity"/>
    <property type="evidence" value="ECO:0007669"/>
    <property type="project" value="TreeGrafter"/>
</dbReference>
<dbReference type="PANTHER" id="PTHR23416">
    <property type="entry name" value="SIALIC ACID SYNTHASE-RELATED"/>
    <property type="match status" value="1"/>
</dbReference>
<name>A0A242KYG2_ENTMU</name>
<dbReference type="Proteomes" id="UP000195024">
    <property type="component" value="Unassembled WGS sequence"/>
</dbReference>
<dbReference type="EMBL" id="NGMS01000001">
    <property type="protein sequence ID" value="OTP26402.1"/>
    <property type="molecule type" value="Genomic_DNA"/>
</dbReference>
<protein>
    <recommendedName>
        <fullName evidence="5">Acyltransferase</fullName>
    </recommendedName>
</protein>
<dbReference type="Gene3D" id="2.160.10.10">
    <property type="entry name" value="Hexapeptide repeat proteins"/>
    <property type="match status" value="1"/>
</dbReference>
<reference evidence="3 4" key="1">
    <citation type="submission" date="2017-05" db="EMBL/GenBank/DDBJ databases">
        <title>The Genome Sequence of Enterococcus mundtii 6B1_DIV0119.</title>
        <authorList>
            <consortium name="The Broad Institute Genomics Platform"/>
            <consortium name="The Broad Institute Genomic Center for Infectious Diseases"/>
            <person name="Earl A."/>
            <person name="Manson A."/>
            <person name="Schwartman J."/>
            <person name="Gilmore M."/>
            <person name="Abouelleil A."/>
            <person name="Cao P."/>
            <person name="Chapman S."/>
            <person name="Cusick C."/>
            <person name="Shea T."/>
            <person name="Young S."/>
            <person name="Neafsey D."/>
            <person name="Nusbaum C."/>
            <person name="Birren B."/>
        </authorList>
    </citation>
    <scope>NUCLEOTIDE SEQUENCE [LARGE SCALE GENOMIC DNA]</scope>
    <source>
        <strain evidence="3 4">6B1_DIV0119</strain>
    </source>
</reference>
<dbReference type="InterPro" id="IPR051159">
    <property type="entry name" value="Hexapeptide_acetyltransf"/>
</dbReference>
<dbReference type="SUPFAM" id="SSF51161">
    <property type="entry name" value="Trimeric LpxA-like enzymes"/>
    <property type="match status" value="1"/>
</dbReference>
<dbReference type="GO" id="GO:0005829">
    <property type="term" value="C:cytosol"/>
    <property type="evidence" value="ECO:0007669"/>
    <property type="project" value="TreeGrafter"/>
</dbReference>
<organism evidence="3 4">
    <name type="scientific">Enterococcus mundtii</name>
    <dbReference type="NCBI Taxonomy" id="53346"/>
    <lineage>
        <taxon>Bacteria</taxon>
        <taxon>Bacillati</taxon>
        <taxon>Bacillota</taxon>
        <taxon>Bacilli</taxon>
        <taxon>Lactobacillales</taxon>
        <taxon>Enterococcaceae</taxon>
        <taxon>Enterococcus</taxon>
    </lineage>
</organism>